<reference evidence="2 3" key="1">
    <citation type="submission" date="2014-02" db="EMBL/GenBank/DDBJ databases">
        <title>Transposable element dynamics among asymbiotic and ectomycorrhizal Amanita fungi.</title>
        <authorList>
            <consortium name="DOE Joint Genome Institute"/>
            <person name="Hess J."/>
            <person name="Skrede I."/>
            <person name="Wolfe B."/>
            <person name="LaButti K."/>
            <person name="Ohm R.A."/>
            <person name="Grigoriev I.V."/>
            <person name="Pringle A."/>
        </authorList>
    </citation>
    <scope>NUCLEOTIDE SEQUENCE [LARGE SCALE GENOMIC DNA]</scope>
    <source>
        <strain evidence="2 3">SKay4041</strain>
    </source>
</reference>
<evidence type="ECO:0000256" key="1">
    <source>
        <dbReference type="SAM" id="MobiDB-lite"/>
    </source>
</evidence>
<evidence type="ECO:0000313" key="3">
    <source>
        <dbReference type="Proteomes" id="UP000242287"/>
    </source>
</evidence>
<dbReference type="AlphaFoldDB" id="A0A2A9NTU0"/>
<feature type="compositionally biased region" description="Pro residues" evidence="1">
    <location>
        <begin position="73"/>
        <end position="83"/>
    </location>
</feature>
<proteinExistence type="predicted"/>
<feature type="compositionally biased region" description="Low complexity" evidence="1">
    <location>
        <begin position="156"/>
        <end position="173"/>
    </location>
</feature>
<dbReference type="EMBL" id="KZ301992">
    <property type="protein sequence ID" value="PFH51073.1"/>
    <property type="molecule type" value="Genomic_DNA"/>
</dbReference>
<feature type="compositionally biased region" description="Low complexity" evidence="1">
    <location>
        <begin position="84"/>
        <end position="107"/>
    </location>
</feature>
<accession>A0A2A9NTU0</accession>
<evidence type="ECO:0000313" key="2">
    <source>
        <dbReference type="EMBL" id="PFH51073.1"/>
    </source>
</evidence>
<organism evidence="2 3">
    <name type="scientific">Amanita thiersii Skay4041</name>
    <dbReference type="NCBI Taxonomy" id="703135"/>
    <lineage>
        <taxon>Eukaryota</taxon>
        <taxon>Fungi</taxon>
        <taxon>Dikarya</taxon>
        <taxon>Basidiomycota</taxon>
        <taxon>Agaricomycotina</taxon>
        <taxon>Agaricomycetes</taxon>
        <taxon>Agaricomycetidae</taxon>
        <taxon>Agaricales</taxon>
        <taxon>Pluteineae</taxon>
        <taxon>Amanitaceae</taxon>
        <taxon>Amanita</taxon>
    </lineage>
</organism>
<gene>
    <name evidence="2" type="ORF">AMATHDRAFT_47355</name>
</gene>
<feature type="region of interest" description="Disordered" evidence="1">
    <location>
        <begin position="156"/>
        <end position="180"/>
    </location>
</feature>
<dbReference type="OrthoDB" id="3256438at2759"/>
<protein>
    <submittedName>
        <fullName evidence="2">Uncharacterized protein</fullName>
    </submittedName>
</protein>
<feature type="region of interest" description="Disordered" evidence="1">
    <location>
        <begin position="1"/>
        <end position="56"/>
    </location>
</feature>
<feature type="region of interest" description="Disordered" evidence="1">
    <location>
        <begin position="198"/>
        <end position="243"/>
    </location>
</feature>
<name>A0A2A9NTU0_9AGAR</name>
<sequence length="388" mass="42988">MSTPLIVVSPPRLSPRSTRKRPASPSRDFDHRPSKLSRTSTQATASPVASSSMTPLKRSETYISLASFCTPPIAPPPPLPLPPVTTTTGPLATPSSSASSSSRASHSIPYKRTLKYYKEQRDRRNALLHSGQPLDSDPLFYLLTNAFSGFTQKPYQEQPQQVQPDPYPQQTVPSSSTSHLFRPKSLDSLLFAAANKQQFPAAPKRSKKQSTAPRLRPPFERVSSPLAPRPATPSTLYNMKPNPHPDFVRPIPLRAKQSPDLYKVAIKTRMRLSKDGQQLLALGPRLAWKLDAATRELEKIVAAENAQVQVTLPYPQPLPPQQRALPRPVLTSSRNLVRTPSIADLGPYIKPVSLPPVKDPADTLMEDLGKQFWLTLEKEDWEMVDVPS</sequence>
<feature type="compositionally biased region" description="Polar residues" evidence="1">
    <location>
        <begin position="36"/>
        <end position="54"/>
    </location>
</feature>
<dbReference type="Proteomes" id="UP000242287">
    <property type="component" value="Unassembled WGS sequence"/>
</dbReference>
<keyword evidence="3" id="KW-1185">Reference proteome</keyword>
<feature type="region of interest" description="Disordered" evidence="1">
    <location>
        <begin position="73"/>
        <end position="107"/>
    </location>
</feature>